<reference evidence="2 3" key="1">
    <citation type="submission" date="2014-11" db="EMBL/GenBank/DDBJ databases">
        <authorList>
            <person name="Zhu J."/>
            <person name="Qi W."/>
            <person name="Song R."/>
        </authorList>
    </citation>
    <scope>NUCLEOTIDE SEQUENCE [LARGE SCALE GENOMIC DNA]</scope>
</reference>
<gene>
    <name evidence="2" type="ORF">Vbra_1363</name>
</gene>
<dbReference type="InParanoid" id="A0A0G4FIL8"/>
<evidence type="ECO:0000313" key="3">
    <source>
        <dbReference type="Proteomes" id="UP000041254"/>
    </source>
</evidence>
<evidence type="ECO:0000313" key="2">
    <source>
        <dbReference type="EMBL" id="CEM13136.1"/>
    </source>
</evidence>
<proteinExistence type="predicted"/>
<name>A0A0G4FIL8_VITBC</name>
<feature type="compositionally biased region" description="Acidic residues" evidence="1">
    <location>
        <begin position="106"/>
        <end position="117"/>
    </location>
</feature>
<organism evidence="2 3">
    <name type="scientific">Vitrella brassicaformis (strain CCMP3155)</name>
    <dbReference type="NCBI Taxonomy" id="1169540"/>
    <lineage>
        <taxon>Eukaryota</taxon>
        <taxon>Sar</taxon>
        <taxon>Alveolata</taxon>
        <taxon>Colpodellida</taxon>
        <taxon>Vitrellaceae</taxon>
        <taxon>Vitrella</taxon>
    </lineage>
</organism>
<keyword evidence="3" id="KW-1185">Reference proteome</keyword>
<feature type="region of interest" description="Disordered" evidence="1">
    <location>
        <begin position="90"/>
        <end position="126"/>
    </location>
</feature>
<dbReference type="AlphaFoldDB" id="A0A0G4FIL8"/>
<dbReference type="EMBL" id="CDMY01000444">
    <property type="protein sequence ID" value="CEM13136.1"/>
    <property type="molecule type" value="Genomic_DNA"/>
</dbReference>
<sequence length="188" mass="20522">MFGVSDIASYILYPEASYISLVLRLILYLRGDFSPGMHDDGADMNMGLLPVDAKQHKLRDECLKAASEAMGRDEGMGKGHASTQTNVVAVESSEAQTEETPSPPDAVDESPAEDVAEEQQTKITTPTNKIKQSMIALNMAQTQANYNKKMHQIHMTYLAKVRALGPPPITTPHTLPHAGMVPKKVCCR</sequence>
<protein>
    <submittedName>
        <fullName evidence="2">Uncharacterized protein</fullName>
    </submittedName>
</protein>
<accession>A0A0G4FIL8</accession>
<evidence type="ECO:0000256" key="1">
    <source>
        <dbReference type="SAM" id="MobiDB-lite"/>
    </source>
</evidence>
<dbReference type="VEuPathDB" id="CryptoDB:Vbra_1363"/>
<feature type="compositionally biased region" description="Polar residues" evidence="1">
    <location>
        <begin position="90"/>
        <end position="100"/>
    </location>
</feature>
<dbReference type="Proteomes" id="UP000041254">
    <property type="component" value="Unassembled WGS sequence"/>
</dbReference>